<keyword evidence="2" id="KW-0812">Transmembrane</keyword>
<dbReference type="Proteomes" id="UP001245285">
    <property type="component" value="Unassembled WGS sequence"/>
</dbReference>
<evidence type="ECO:0000256" key="1">
    <source>
        <dbReference type="SAM" id="MobiDB-lite"/>
    </source>
</evidence>
<evidence type="ECO:0000313" key="4">
    <source>
        <dbReference type="Proteomes" id="UP001245285"/>
    </source>
</evidence>
<protein>
    <recommendedName>
        <fullName evidence="5">Anti-sigma factor</fullName>
    </recommendedName>
</protein>
<comment type="caution">
    <text evidence="3">The sequence shown here is derived from an EMBL/GenBank/DDBJ whole genome shotgun (WGS) entry which is preliminary data.</text>
</comment>
<name>A0ABU3CKE3_9FLAO</name>
<feature type="transmembrane region" description="Helical" evidence="2">
    <location>
        <begin position="49"/>
        <end position="67"/>
    </location>
</feature>
<evidence type="ECO:0008006" key="5">
    <source>
        <dbReference type="Google" id="ProtNLM"/>
    </source>
</evidence>
<gene>
    <name evidence="3" type="ORF">RM545_08965</name>
</gene>
<evidence type="ECO:0000313" key="3">
    <source>
        <dbReference type="EMBL" id="MDT0646820.1"/>
    </source>
</evidence>
<dbReference type="EMBL" id="JAVRHO010000010">
    <property type="protein sequence ID" value="MDT0646820.1"/>
    <property type="molecule type" value="Genomic_DNA"/>
</dbReference>
<feature type="compositionally biased region" description="Basic and acidic residues" evidence="1">
    <location>
        <begin position="1"/>
        <end position="18"/>
    </location>
</feature>
<keyword evidence="4" id="KW-1185">Reference proteome</keyword>
<dbReference type="RefSeq" id="WP_311494985.1">
    <property type="nucleotide sequence ID" value="NZ_JAVRHO010000010.1"/>
</dbReference>
<accession>A0ABU3CKE3</accession>
<organism evidence="3 4">
    <name type="scientific">Autumnicola lenta</name>
    <dbReference type="NCBI Taxonomy" id="3075593"/>
    <lineage>
        <taxon>Bacteria</taxon>
        <taxon>Pseudomonadati</taxon>
        <taxon>Bacteroidota</taxon>
        <taxon>Flavobacteriia</taxon>
        <taxon>Flavobacteriales</taxon>
        <taxon>Flavobacteriaceae</taxon>
        <taxon>Autumnicola</taxon>
    </lineage>
</organism>
<feature type="region of interest" description="Disordered" evidence="1">
    <location>
        <begin position="1"/>
        <end position="28"/>
    </location>
</feature>
<reference evidence="3 4" key="1">
    <citation type="submission" date="2023-09" db="EMBL/GenBank/DDBJ databases">
        <authorList>
            <person name="Rey-Velasco X."/>
        </authorList>
    </citation>
    <scope>NUCLEOTIDE SEQUENCE [LARGE SCALE GENOMIC DNA]</scope>
    <source>
        <strain evidence="3 4">F260</strain>
    </source>
</reference>
<evidence type="ECO:0000256" key="2">
    <source>
        <dbReference type="SAM" id="Phobius"/>
    </source>
</evidence>
<sequence length="203" mass="23523">MAQDIRDMFRNDEDESRKSQKLKSGHQKRFEAKLDAALPEQKKRNSFPYLKIAAVLVVAFGVAMFFFRPGITMEENRVVEIPVEENLQEDAQEPAKQFQLSDVSPQYREIENYYMASLNLELANLNITEDNKALIDAFMAKLAELDKEYKRLNADLKESGPNEQTVEAMVANLQLRLELLFKLKNKIKEIKESKNDNYEDLQA</sequence>
<keyword evidence="2" id="KW-1133">Transmembrane helix</keyword>
<proteinExistence type="predicted"/>
<keyword evidence="2" id="KW-0472">Membrane</keyword>